<dbReference type="Pfam" id="PF19295">
    <property type="entry name" value="SufBD_N"/>
    <property type="match status" value="1"/>
</dbReference>
<evidence type="ECO:0000313" key="5">
    <source>
        <dbReference type="EMBL" id="QOV87452.1"/>
    </source>
</evidence>
<evidence type="ECO:0000256" key="2">
    <source>
        <dbReference type="SAM" id="MobiDB-lite"/>
    </source>
</evidence>
<dbReference type="NCBIfam" id="TIGR01981">
    <property type="entry name" value="sufD"/>
    <property type="match status" value="1"/>
</dbReference>
<dbReference type="PANTHER" id="PTHR43575:SF1">
    <property type="entry name" value="PROTEIN ABCI7, CHLOROPLASTIC"/>
    <property type="match status" value="1"/>
</dbReference>
<evidence type="ECO:0000313" key="6">
    <source>
        <dbReference type="Proteomes" id="UP000593765"/>
    </source>
</evidence>
<dbReference type="InterPro" id="IPR000825">
    <property type="entry name" value="SUF_FeS_clus_asmbl_SufBD_core"/>
</dbReference>
<dbReference type="SUPFAM" id="SSF101960">
    <property type="entry name" value="Stabilizer of iron transporter SufD"/>
    <property type="match status" value="1"/>
</dbReference>
<reference evidence="5 6" key="1">
    <citation type="submission" date="2020-10" db="EMBL/GenBank/DDBJ databases">
        <title>Wide distribution of Phycisphaera-like planctomycetes from WD2101 soil group in peatlands and genome analysis of the first cultivated representative.</title>
        <authorList>
            <person name="Dedysh S.N."/>
            <person name="Beletsky A.V."/>
            <person name="Ivanova A."/>
            <person name="Kulichevskaya I.S."/>
            <person name="Suzina N.E."/>
            <person name="Philippov D.A."/>
            <person name="Rakitin A.L."/>
            <person name="Mardanov A.V."/>
            <person name="Ravin N.V."/>
        </authorList>
    </citation>
    <scope>NUCLEOTIDE SEQUENCE [LARGE SCALE GENOMIC DNA]</scope>
    <source>
        <strain evidence="5 6">M1803</strain>
    </source>
</reference>
<dbReference type="InterPro" id="IPR045595">
    <property type="entry name" value="SufBD_N"/>
</dbReference>
<evidence type="ECO:0000259" key="3">
    <source>
        <dbReference type="Pfam" id="PF01458"/>
    </source>
</evidence>
<feature type="compositionally biased region" description="Polar residues" evidence="2">
    <location>
        <begin position="1"/>
        <end position="13"/>
    </location>
</feature>
<dbReference type="InterPro" id="IPR055346">
    <property type="entry name" value="Fe-S_cluster_assembly_SufBD"/>
</dbReference>
<sequence length="461" mass="50348">MTQLMEPTSSDLSNLKRLQKQDAAGGSPDWLTDLRRRGMARFNEVGFPTTKLEEWRFTNVAPIAKTGFRLATPDDNMGSRHTVEQYTFGKAASAELVFVNGHYRPDLSNLGDLPKGARLMSLPEAIESNEEVVQAHLGQYVDINANAFVALNTGFLRDGVVLHVAKNVTVEGPIHLLFVSTGAHDGIAPIVSHPRVLVVAEQNSELTLVKSFVGTPGLHWCNPVTEVYAAQDARVDHYKLQHDSGDAFHVSTLQVKLERDSQFVSHTATIGGRLTRNDHNVSLAGQGSTATLNGLVLIGGEDHCDNHTLLDHAAPNCPSHELFKHVLDGKATAIFKGKILVRNAAQKTDSKQQSKSLLLSDGATMESMPALEIYADDVKCTHGSTTGPVDEEQVFYLRSRGVSLAAARHLMTYAFAADVTRRIKVTPVRERLESFMAAQHGLPVDLRITDLGEHDEGVLNM</sequence>
<proteinExistence type="inferred from homology"/>
<dbReference type="Pfam" id="PF01458">
    <property type="entry name" value="SUFBD_core"/>
    <property type="match status" value="1"/>
</dbReference>
<feature type="domain" description="SUF system FeS cluster assembly SufBD N-terminal" evidence="4">
    <location>
        <begin position="17"/>
        <end position="175"/>
    </location>
</feature>
<keyword evidence="6" id="KW-1185">Reference proteome</keyword>
<dbReference type="PANTHER" id="PTHR43575">
    <property type="entry name" value="PROTEIN ABCI7, CHLOROPLASTIC"/>
    <property type="match status" value="1"/>
</dbReference>
<feature type="domain" description="SUF system FeS cluster assembly SufBD core" evidence="3">
    <location>
        <begin position="191"/>
        <end position="415"/>
    </location>
</feature>
<evidence type="ECO:0000259" key="4">
    <source>
        <dbReference type="Pfam" id="PF19295"/>
    </source>
</evidence>
<dbReference type="EMBL" id="CP063458">
    <property type="protein sequence ID" value="QOV87452.1"/>
    <property type="molecule type" value="Genomic_DNA"/>
</dbReference>
<dbReference type="Proteomes" id="UP000593765">
    <property type="component" value="Chromosome"/>
</dbReference>
<dbReference type="RefSeq" id="WP_206290354.1">
    <property type="nucleotide sequence ID" value="NZ_CP063458.1"/>
</dbReference>
<dbReference type="AlphaFoldDB" id="A0A7M2WQD2"/>
<accession>A0A7M2WQD2</accession>
<evidence type="ECO:0000256" key="1">
    <source>
        <dbReference type="ARBA" id="ARBA00043967"/>
    </source>
</evidence>
<dbReference type="InterPro" id="IPR037284">
    <property type="entry name" value="SUF_FeS_clus_asmbl_SufBD_sf"/>
</dbReference>
<feature type="region of interest" description="Disordered" evidence="2">
    <location>
        <begin position="1"/>
        <end position="30"/>
    </location>
</feature>
<dbReference type="GO" id="GO:0016226">
    <property type="term" value="P:iron-sulfur cluster assembly"/>
    <property type="evidence" value="ECO:0007669"/>
    <property type="project" value="InterPro"/>
</dbReference>
<comment type="similarity">
    <text evidence="1">Belongs to the iron-sulfur cluster assembly SufBD family.</text>
</comment>
<dbReference type="InterPro" id="IPR011542">
    <property type="entry name" value="SUF_FeS_clus_asmbl_SufD"/>
</dbReference>
<protein>
    <submittedName>
        <fullName evidence="5">Fe-S cluster assembly protein SufD</fullName>
    </submittedName>
</protein>
<dbReference type="KEGG" id="hbs:IPV69_14255"/>
<organism evidence="5 6">
    <name type="scientific">Humisphaera borealis</name>
    <dbReference type="NCBI Taxonomy" id="2807512"/>
    <lineage>
        <taxon>Bacteria</taxon>
        <taxon>Pseudomonadati</taxon>
        <taxon>Planctomycetota</taxon>
        <taxon>Phycisphaerae</taxon>
        <taxon>Tepidisphaerales</taxon>
        <taxon>Tepidisphaeraceae</taxon>
        <taxon>Humisphaera</taxon>
    </lineage>
</organism>
<gene>
    <name evidence="5" type="primary">sufD</name>
    <name evidence="5" type="ORF">IPV69_14255</name>
</gene>
<name>A0A7M2WQD2_9BACT</name>